<reference evidence="2" key="1">
    <citation type="submission" date="2024-07" db="EMBL/GenBank/DDBJ databases">
        <title>Complete genome sequence of Verrucomicrobiaceae bacterium NT6N.</title>
        <authorList>
            <person name="Huang C."/>
            <person name="Takami H."/>
            <person name="Hamasaki K."/>
        </authorList>
    </citation>
    <scope>NUCLEOTIDE SEQUENCE</scope>
    <source>
        <strain evidence="2">NT6N</strain>
    </source>
</reference>
<accession>A0AAT9FN43</accession>
<keyword evidence="1" id="KW-1133">Transmembrane helix</keyword>
<gene>
    <name evidence="2" type="ORF">NT6N_24500</name>
</gene>
<protein>
    <recommendedName>
        <fullName evidence="3">Cytochrome oxidase subunit I profile domain-containing protein</fullName>
    </recommendedName>
</protein>
<evidence type="ECO:0000313" key="2">
    <source>
        <dbReference type="EMBL" id="BDS07410.1"/>
    </source>
</evidence>
<organism evidence="2">
    <name type="scientific">Oceaniferula spumae</name>
    <dbReference type="NCBI Taxonomy" id="2979115"/>
    <lineage>
        <taxon>Bacteria</taxon>
        <taxon>Pseudomonadati</taxon>
        <taxon>Verrucomicrobiota</taxon>
        <taxon>Verrucomicrobiia</taxon>
        <taxon>Verrucomicrobiales</taxon>
        <taxon>Verrucomicrobiaceae</taxon>
        <taxon>Oceaniferula</taxon>
    </lineage>
</organism>
<dbReference type="KEGG" id="osu:NT6N_24500"/>
<dbReference type="AlphaFoldDB" id="A0AAT9FN43"/>
<dbReference type="EMBL" id="AP026866">
    <property type="protein sequence ID" value="BDS07410.1"/>
    <property type="molecule type" value="Genomic_DNA"/>
</dbReference>
<feature type="transmembrane region" description="Helical" evidence="1">
    <location>
        <begin position="35"/>
        <end position="59"/>
    </location>
</feature>
<proteinExistence type="predicted"/>
<sequence>MIGLLGMFFLVFPAVGTWGMSKWLSIPSDDRQINAYFWIMLAFIVGGLLMFILLSIISVRVLKGTNFKNYDPDNPTLHW</sequence>
<evidence type="ECO:0000256" key="1">
    <source>
        <dbReference type="SAM" id="Phobius"/>
    </source>
</evidence>
<name>A0AAT9FN43_9BACT</name>
<evidence type="ECO:0008006" key="3">
    <source>
        <dbReference type="Google" id="ProtNLM"/>
    </source>
</evidence>
<keyword evidence="1" id="KW-0472">Membrane</keyword>
<keyword evidence="1" id="KW-0812">Transmembrane</keyword>